<evidence type="ECO:0000313" key="2">
    <source>
        <dbReference type="Proteomes" id="UP000325292"/>
    </source>
</evidence>
<reference evidence="1 2" key="1">
    <citation type="journal article" date="2019" name="Sci. Rep.">
        <title>Sulfobacillus thermotolerans: new insights into resistance and metabolic capacities of acidophilic chemolithotrophs.</title>
        <authorList>
            <person name="Panyushkina A.E."/>
            <person name="Babenko V.V."/>
            <person name="Nikitina A.S."/>
            <person name="Selezneva O.V."/>
            <person name="Tsaplina I.A."/>
            <person name="Letarova M.A."/>
            <person name="Kostryukova E.S."/>
            <person name="Letarov A.V."/>
        </authorList>
    </citation>
    <scope>NUCLEOTIDE SEQUENCE [LARGE SCALE GENOMIC DNA]</scope>
    <source>
        <strain evidence="1 2">Kr1</strain>
    </source>
</reference>
<name>A0ABM6RNV0_9FIRM</name>
<gene>
    <name evidence="1" type="ORF">BXT84_02960</name>
</gene>
<keyword evidence="2" id="KW-1185">Reference proteome</keyword>
<evidence type="ECO:0000313" key="1">
    <source>
        <dbReference type="EMBL" id="AUW93038.1"/>
    </source>
</evidence>
<accession>A0ABM6RNV0</accession>
<proteinExistence type="predicted"/>
<organism evidence="1 2">
    <name type="scientific">Sulfobacillus thermotolerans</name>
    <dbReference type="NCBI Taxonomy" id="338644"/>
    <lineage>
        <taxon>Bacteria</taxon>
        <taxon>Bacillati</taxon>
        <taxon>Bacillota</taxon>
        <taxon>Clostridia</taxon>
        <taxon>Eubacteriales</taxon>
        <taxon>Clostridiales Family XVII. Incertae Sedis</taxon>
        <taxon>Sulfobacillus</taxon>
    </lineage>
</organism>
<dbReference type="EMBL" id="CP019454">
    <property type="protein sequence ID" value="AUW93038.1"/>
    <property type="molecule type" value="Genomic_DNA"/>
</dbReference>
<protein>
    <submittedName>
        <fullName evidence="1">Uncharacterized protein</fullName>
    </submittedName>
</protein>
<dbReference type="Proteomes" id="UP000325292">
    <property type="component" value="Chromosome"/>
</dbReference>
<sequence>MRLWRNWYIGNPKRAMTPFQAHIALAFNKTRIVWSTFGSAPLWIEGRLFWQQEEVTWTRLQEGSHIWWCGQNGQTVVIVGRGPRPALVLNQDAWTGIVPAGRGSTMGILPSDTLCTVKFTAPNLVHHQQVAR</sequence>